<evidence type="ECO:0000313" key="2">
    <source>
        <dbReference type="Proteomes" id="UP000029858"/>
    </source>
</evidence>
<organism evidence="1 2">
    <name type="scientific">Paracoccus sanguinis</name>
    <dbReference type="NCBI Taxonomy" id="1545044"/>
    <lineage>
        <taxon>Bacteria</taxon>
        <taxon>Pseudomonadati</taxon>
        <taxon>Pseudomonadota</taxon>
        <taxon>Alphaproteobacteria</taxon>
        <taxon>Rhodobacterales</taxon>
        <taxon>Paracoccaceae</taxon>
        <taxon>Paracoccus</taxon>
    </lineage>
</organism>
<dbReference type="EMBL" id="JRKQ01000078">
    <property type="protein sequence ID" value="KGJ20976.1"/>
    <property type="molecule type" value="Genomic_DNA"/>
</dbReference>
<dbReference type="RefSeq" id="WP_036710991.1">
    <property type="nucleotide sequence ID" value="NZ_JRKQ01000078.1"/>
</dbReference>
<name>A0A099GE45_9RHOB</name>
<dbReference type="Proteomes" id="UP000029858">
    <property type="component" value="Unassembled WGS sequence"/>
</dbReference>
<reference evidence="1 2" key="1">
    <citation type="submission" date="2014-09" db="EMBL/GenBank/DDBJ databases">
        <authorList>
            <person name="McGinnis J.M."/>
            <person name="Wolfgang W.J."/>
        </authorList>
    </citation>
    <scope>NUCLEOTIDE SEQUENCE [LARGE SCALE GENOMIC DNA]</scope>
    <source>
        <strain evidence="1 2">5503</strain>
    </source>
</reference>
<reference evidence="1 2" key="2">
    <citation type="submission" date="2014-10" db="EMBL/GenBank/DDBJ databases">
        <title>Paracoccus sanguinis sp. nov., isolated from clinical specimens of New York State patients.</title>
        <authorList>
            <person name="Mingle L.A."/>
            <person name="Cole J.A."/>
            <person name="Lapierre P."/>
            <person name="Musser K.A."/>
        </authorList>
    </citation>
    <scope>NUCLEOTIDE SEQUENCE [LARGE SCALE GENOMIC DNA]</scope>
    <source>
        <strain evidence="1 2">5503</strain>
    </source>
</reference>
<comment type="caution">
    <text evidence="1">The sequence shown here is derived from an EMBL/GenBank/DDBJ whole genome shotgun (WGS) entry which is preliminary data.</text>
</comment>
<dbReference type="AlphaFoldDB" id="A0A099GE45"/>
<evidence type="ECO:0000313" key="1">
    <source>
        <dbReference type="EMBL" id="KGJ20976.1"/>
    </source>
</evidence>
<accession>A0A099GE45</accession>
<sequence length="161" mass="17428">MPDDPACTVLLHDQGITSIMALRAKYAGEANSHRNILQGVKTCGAVVHPAFRSFPDFLRLVGPKPTSRATLDRIHYHDPAYAPGKVRWADKTTQNRNKGDSLFFTCPNTGRSYTASQLAAKQGVSPTAILKRRSQGWTDGEIIAGKRAALVAVVPSKGVTE</sequence>
<protein>
    <submittedName>
        <fullName evidence="1">Uncharacterized protein</fullName>
    </submittedName>
</protein>
<proteinExistence type="predicted"/>
<gene>
    <name evidence="1" type="ORF">IX56_12930</name>
</gene>